<dbReference type="EMBL" id="CCKQ01005153">
    <property type="protein sequence ID" value="CDW76307.1"/>
    <property type="molecule type" value="Genomic_DNA"/>
</dbReference>
<evidence type="ECO:0000256" key="1">
    <source>
        <dbReference type="PROSITE-ProRule" id="PRU00175"/>
    </source>
</evidence>
<name>A0A078A3B1_STYLE</name>
<dbReference type="PROSITE" id="PS50089">
    <property type="entry name" value="ZF_RING_2"/>
    <property type="match status" value="1"/>
</dbReference>
<dbReference type="Gene3D" id="3.30.40.10">
    <property type="entry name" value="Zinc/RING finger domain, C3HC4 (zinc finger)"/>
    <property type="match status" value="1"/>
</dbReference>
<dbReference type="InParanoid" id="A0A078A3B1"/>
<dbReference type="AlphaFoldDB" id="A0A078A3B1"/>
<keyword evidence="1" id="KW-0479">Metal-binding</keyword>
<organism evidence="3 4">
    <name type="scientific">Stylonychia lemnae</name>
    <name type="common">Ciliate</name>
    <dbReference type="NCBI Taxonomy" id="5949"/>
    <lineage>
        <taxon>Eukaryota</taxon>
        <taxon>Sar</taxon>
        <taxon>Alveolata</taxon>
        <taxon>Ciliophora</taxon>
        <taxon>Intramacronucleata</taxon>
        <taxon>Spirotrichea</taxon>
        <taxon>Stichotrichia</taxon>
        <taxon>Sporadotrichida</taxon>
        <taxon>Oxytrichidae</taxon>
        <taxon>Stylonychinae</taxon>
        <taxon>Stylonychia</taxon>
    </lineage>
</organism>
<evidence type="ECO:0000313" key="4">
    <source>
        <dbReference type="Proteomes" id="UP000039865"/>
    </source>
</evidence>
<dbReference type="GO" id="GO:0008270">
    <property type="term" value="F:zinc ion binding"/>
    <property type="evidence" value="ECO:0007669"/>
    <property type="project" value="UniProtKB-KW"/>
</dbReference>
<keyword evidence="1" id="KW-0863">Zinc-finger</keyword>
<dbReference type="InterPro" id="IPR013083">
    <property type="entry name" value="Znf_RING/FYVE/PHD"/>
</dbReference>
<sequence length="170" mass="20013">MREYLVDTIIDEKFQEEFNQGQLDCVVCLEKIIIEKGQQSGAKRILKNMSQEIVRMSCTQKQPKYYHYGCLYNWLLQKANCPLCREYVNQENHIYKALQEGQVNHYQKEQEVNQIELSVQLERRNRQILLGHQRVISSNIPLTDVNNDLTTIQNHALEQADFEKPNNTNA</sequence>
<accession>A0A078A3B1</accession>
<dbReference type="SUPFAM" id="SSF57850">
    <property type="entry name" value="RING/U-box"/>
    <property type="match status" value="1"/>
</dbReference>
<keyword evidence="4" id="KW-1185">Reference proteome</keyword>
<feature type="domain" description="RING-type" evidence="2">
    <location>
        <begin position="25"/>
        <end position="85"/>
    </location>
</feature>
<protein>
    <recommendedName>
        <fullName evidence="2">RING-type domain-containing protein</fullName>
    </recommendedName>
</protein>
<proteinExistence type="predicted"/>
<dbReference type="OrthoDB" id="3824970at2759"/>
<reference evidence="3 4" key="1">
    <citation type="submission" date="2014-06" db="EMBL/GenBank/DDBJ databases">
        <authorList>
            <person name="Swart Estienne"/>
        </authorList>
    </citation>
    <scope>NUCLEOTIDE SEQUENCE [LARGE SCALE GENOMIC DNA]</scope>
    <source>
        <strain evidence="3 4">130c</strain>
    </source>
</reference>
<keyword evidence="1" id="KW-0862">Zinc</keyword>
<evidence type="ECO:0000313" key="3">
    <source>
        <dbReference type="EMBL" id="CDW76307.1"/>
    </source>
</evidence>
<gene>
    <name evidence="3" type="primary">Contig12759.g13608</name>
    <name evidence="3" type="ORF">STYLEM_5307</name>
</gene>
<dbReference type="InterPro" id="IPR001841">
    <property type="entry name" value="Znf_RING"/>
</dbReference>
<evidence type="ECO:0000259" key="2">
    <source>
        <dbReference type="PROSITE" id="PS50089"/>
    </source>
</evidence>
<dbReference type="Proteomes" id="UP000039865">
    <property type="component" value="Unassembled WGS sequence"/>
</dbReference>